<accession>A0AAV7V1H7</accession>
<keyword evidence="2" id="KW-1185">Reference proteome</keyword>
<evidence type="ECO:0000313" key="2">
    <source>
        <dbReference type="Proteomes" id="UP001066276"/>
    </source>
</evidence>
<dbReference type="AlphaFoldDB" id="A0AAV7V1H7"/>
<evidence type="ECO:0000313" key="1">
    <source>
        <dbReference type="EMBL" id="KAJ1195290.1"/>
    </source>
</evidence>
<comment type="caution">
    <text evidence="1">The sequence shown here is derived from an EMBL/GenBank/DDBJ whole genome shotgun (WGS) entry which is preliminary data.</text>
</comment>
<gene>
    <name evidence="1" type="ORF">NDU88_004571</name>
</gene>
<dbReference type="EMBL" id="JANPWB010000004">
    <property type="protein sequence ID" value="KAJ1195290.1"/>
    <property type="molecule type" value="Genomic_DNA"/>
</dbReference>
<name>A0AAV7V1H7_PLEWA</name>
<organism evidence="1 2">
    <name type="scientific">Pleurodeles waltl</name>
    <name type="common">Iberian ribbed newt</name>
    <dbReference type="NCBI Taxonomy" id="8319"/>
    <lineage>
        <taxon>Eukaryota</taxon>
        <taxon>Metazoa</taxon>
        <taxon>Chordata</taxon>
        <taxon>Craniata</taxon>
        <taxon>Vertebrata</taxon>
        <taxon>Euteleostomi</taxon>
        <taxon>Amphibia</taxon>
        <taxon>Batrachia</taxon>
        <taxon>Caudata</taxon>
        <taxon>Salamandroidea</taxon>
        <taxon>Salamandridae</taxon>
        <taxon>Pleurodelinae</taxon>
        <taxon>Pleurodeles</taxon>
    </lineage>
</organism>
<reference evidence="1" key="1">
    <citation type="journal article" date="2022" name="bioRxiv">
        <title>Sequencing and chromosome-scale assembly of the giantPleurodeles waltlgenome.</title>
        <authorList>
            <person name="Brown T."/>
            <person name="Elewa A."/>
            <person name="Iarovenko S."/>
            <person name="Subramanian E."/>
            <person name="Araus A.J."/>
            <person name="Petzold A."/>
            <person name="Susuki M."/>
            <person name="Suzuki K.-i.T."/>
            <person name="Hayashi T."/>
            <person name="Toyoda A."/>
            <person name="Oliveira C."/>
            <person name="Osipova E."/>
            <person name="Leigh N.D."/>
            <person name="Simon A."/>
            <person name="Yun M.H."/>
        </authorList>
    </citation>
    <scope>NUCLEOTIDE SEQUENCE</scope>
    <source>
        <strain evidence="1">20211129_DDA</strain>
        <tissue evidence="1">Liver</tissue>
    </source>
</reference>
<dbReference type="Proteomes" id="UP001066276">
    <property type="component" value="Chromosome 2_2"/>
</dbReference>
<sequence>MATCLAELATSVIQICGQDPNGIVVVRFAEGVGRESIEGALVCARPAEKTWAGGARCRELLGKVRASTEIALGCGDLKNVCAGDASVAGVPTAVCPPSPSERHISSELWVVRHPRKEGHRSELGFSPVSYVRARVMDSRLVLRRLHLGRRQVPVGAKEGNLWMTMTEELPTWVAAISRMSVQVMDSRLVLRRLHLGRRQVPVGAKEGNLWMTMTEELPTWVAADLKNVSAGDATVMDSRLVLKRLHLGRRQVPVGAKEGNLWMTMTEELPTWVAAISRMSVQVMDSRLVLRRLHLDRRQVPVGAKEGNLWMTMTEELPTWVAAISRMSVQVMDSRLVLRRLHLGRRQVPVRAKEGNLWMTMTEELPTWVAAISRMSVQVMDSRLVLRRLHLGRRQVPVRAKEGNLWMTMTEELPTWVAAISRMSVQVMDSRLVLRRQHLGMRQVPVGAKEGNLWMTMTEELPTWYGCGDLKNVSAGDATVAGDPIGLLPISRMSLQVMPLVAADLKNVSAGDATVAGDPTGLLPISRMSLQVMDSRLVLRRLHLGRRQVPVGAKEGNLWMTMTEELPTWVAADLKNVSAGDATVAGDPTDPCQLCVLHHPRKDTFLLSCGSSGILGRKDTGQSLDFLLFHM</sequence>
<protein>
    <submittedName>
        <fullName evidence="1">Uncharacterized protein</fullName>
    </submittedName>
</protein>
<proteinExistence type="predicted"/>